<evidence type="ECO:0000256" key="1">
    <source>
        <dbReference type="ARBA" id="ARBA00022737"/>
    </source>
</evidence>
<dbReference type="Pfam" id="PF24883">
    <property type="entry name" value="NPHP3_N"/>
    <property type="match status" value="2"/>
</dbReference>
<reference evidence="5" key="1">
    <citation type="submission" date="2015-01" db="EMBL/GenBank/DDBJ databases">
        <authorList>
            <person name="Durling Mikael"/>
        </authorList>
    </citation>
    <scope>NUCLEOTIDE SEQUENCE</scope>
</reference>
<dbReference type="EMBL" id="CDPU01000005">
    <property type="protein sequence ID" value="CEO46447.1"/>
    <property type="molecule type" value="Genomic_DNA"/>
</dbReference>
<feature type="region of interest" description="Disordered" evidence="3">
    <location>
        <begin position="378"/>
        <end position="402"/>
    </location>
</feature>
<evidence type="ECO:0000313" key="5">
    <source>
        <dbReference type="EMBL" id="CEO46447.1"/>
    </source>
</evidence>
<feature type="region of interest" description="Disordered" evidence="3">
    <location>
        <begin position="300"/>
        <end position="327"/>
    </location>
</feature>
<dbReference type="InterPro" id="IPR029058">
    <property type="entry name" value="AB_hydrolase_fold"/>
</dbReference>
<feature type="domain" description="Nephrocystin 3-like N-terminal" evidence="4">
    <location>
        <begin position="446"/>
        <end position="562"/>
    </location>
</feature>
<proteinExistence type="predicted"/>
<evidence type="ECO:0000256" key="3">
    <source>
        <dbReference type="SAM" id="MobiDB-lite"/>
    </source>
</evidence>
<organism evidence="5">
    <name type="scientific">Bionectria ochroleuca</name>
    <name type="common">Gliocladium roseum</name>
    <dbReference type="NCBI Taxonomy" id="29856"/>
    <lineage>
        <taxon>Eukaryota</taxon>
        <taxon>Fungi</taxon>
        <taxon>Dikarya</taxon>
        <taxon>Ascomycota</taxon>
        <taxon>Pezizomycotina</taxon>
        <taxon>Sordariomycetes</taxon>
        <taxon>Hypocreomycetidae</taxon>
        <taxon>Hypocreales</taxon>
        <taxon>Bionectriaceae</taxon>
        <taxon>Clonostachys</taxon>
    </lineage>
</organism>
<dbReference type="InterPro" id="IPR027417">
    <property type="entry name" value="P-loop_NTPase"/>
</dbReference>
<dbReference type="SUPFAM" id="SSF52540">
    <property type="entry name" value="P-loop containing nucleoside triphosphate hydrolases"/>
    <property type="match status" value="1"/>
</dbReference>
<gene>
    <name evidence="5" type="ORF">BN869_000002502_1</name>
</gene>
<protein>
    <recommendedName>
        <fullName evidence="4">Nephrocystin 3-like N-terminal domain-containing protein</fullName>
    </recommendedName>
</protein>
<name>A0A0B7JT42_BIOOC</name>
<feature type="region of interest" description="Disordered" evidence="3">
    <location>
        <begin position="1266"/>
        <end position="1294"/>
    </location>
</feature>
<feature type="compositionally biased region" description="Low complexity" evidence="3">
    <location>
        <begin position="1281"/>
        <end position="1294"/>
    </location>
</feature>
<keyword evidence="1" id="KW-0677">Repeat</keyword>
<dbReference type="PANTHER" id="PTHR10039">
    <property type="entry name" value="AMELOGENIN"/>
    <property type="match status" value="1"/>
</dbReference>
<evidence type="ECO:0000256" key="2">
    <source>
        <dbReference type="SAM" id="Coils"/>
    </source>
</evidence>
<feature type="region of interest" description="Disordered" evidence="3">
    <location>
        <begin position="1230"/>
        <end position="1249"/>
    </location>
</feature>
<keyword evidence="2" id="KW-0175">Coiled coil</keyword>
<dbReference type="InterPro" id="IPR056884">
    <property type="entry name" value="NPHP3-like_N"/>
</dbReference>
<dbReference type="SUPFAM" id="SSF53474">
    <property type="entry name" value="alpha/beta-Hydrolases"/>
    <property type="match status" value="1"/>
</dbReference>
<sequence>MASYGAPKVYRATNLPHHVDRLAAAELLARCIPGTTLEDIQIESLAPVVDPWVSEPTKVATLRFKSAPVALTQGPGRMEWSFPILGSLRSINLDIHFYGLTPLNEVNENSHTDDCIVISGLASHPMGSWQPRGDKSFMWIRDALPSRFPGVRFIIYGYDTALSGSKSFQVVPDIAGSLISELKANGWAAPAAKPIIFLAHSLGGVVLKQSMVMLAGSGVRERQIIRNIKGTIFFGVPTVGMAVPDIYEMLEDQPNTALLDYLSNRSNYIPTLEKQFDGISYTRDMVLFWAYETQATPSLSNSSGGWKRSGPDTVMVSPESATGGRHGISPERLLQIDADHSNMVKFKPGDRLIPIMADKIREIIDNAMIYASTKGPSRVISGTPANRPKRPDSNAFTGNGTGNGTMKASKLLTNDITWFSQVLRKSLLAPEQDLRLYTIDENTKNTFGWVYDHPDINLSSWLLKGEGIFWLSGKPGSGKSTMMKFIWNDPRTFELLHPWGSKHQQILINFFFHHRGSAIQKSFEGLIQSILFQIIGKEPQLCTLLEGIVEKTFPQHIAAWRESIDRAESKEVRAKIKEARAKMREARARLKQDRPDLEDDVELEDGELELPARLWTRRALEESLYALLLQDRIDLDLFLLLDALDEYDGRPEFIADFLKRMIDASSRTRVRILFSSRPWKVFQDEFDSCPGFKIHEHTEDDIRKYAVESVPPGAEVLLGLTEQIVHRSQGVFLWVKLVMRQLSSVVAEPFQENADGQGLSFRLEMKLKELPDQLDDFYYTIVERIPDVFRWDTYVLLECMVRSRDNLDVEEALSILNLSKEATSVDWGKYLDGTKNLSKKELAKGIHQLKAISGGLLEISEPNKKTFHAMVTWYNQPASVGGTIQRGDSSLPIIQFMHQTVQEFVQEPGFRHAILGVRGKTTNGNGHSFMTEYLFHQNLFPGARKATAFHGTEQEKMEHLIPLFFHAREAEKTTGTGQPFLIKDRIILDDWTPLTFCVAAGLRLLLREILQQHADAVFKCKGGLLPTIMLSLKKRYLKPTDAIQMIVDIVEHGYRIEKDLDTMHELFVKIWKNRLSNVTGASDEGVCSRRDYIAITSEALKGFTDKTILFRKRDSKFSLIHRCPPELMRQLLALGVNPNSGGHGHAGGHAVLDSFILNISPIDTVFIDSAIYDAFRALIEHGAVLHTTKRRIWEDLTLKFADCGYDMSFLPEYPSLKSSHLRSLIAETMPPSNSVPDVPAEQGKGVVQPRRSRFSEKLKRLSTSFRNSTIKRSDKERRVKASATGTGSETTSLV</sequence>
<feature type="domain" description="Nephrocystin 3-like N-terminal" evidence="4">
    <location>
        <begin position="615"/>
        <end position="677"/>
    </location>
</feature>
<evidence type="ECO:0000259" key="4">
    <source>
        <dbReference type="Pfam" id="PF24883"/>
    </source>
</evidence>
<feature type="coiled-coil region" evidence="2">
    <location>
        <begin position="569"/>
        <end position="600"/>
    </location>
</feature>
<dbReference type="PANTHER" id="PTHR10039:SF5">
    <property type="entry name" value="NACHT DOMAIN-CONTAINING PROTEIN"/>
    <property type="match status" value="1"/>
</dbReference>
<accession>A0A0B7JT42</accession>